<protein>
    <submittedName>
        <fullName evidence="13">TonB-linked outer membrane protein, SusC/RagA family</fullName>
    </submittedName>
</protein>
<dbReference type="Pfam" id="PF07715">
    <property type="entry name" value="Plug"/>
    <property type="match status" value="1"/>
</dbReference>
<evidence type="ECO:0000256" key="4">
    <source>
        <dbReference type="ARBA" id="ARBA00022692"/>
    </source>
</evidence>
<dbReference type="GO" id="GO:0009279">
    <property type="term" value="C:cell outer membrane"/>
    <property type="evidence" value="ECO:0007669"/>
    <property type="project" value="UniProtKB-SubCell"/>
</dbReference>
<dbReference type="NCBIfam" id="TIGR04057">
    <property type="entry name" value="SusC_RagA_signa"/>
    <property type="match status" value="1"/>
</dbReference>
<feature type="chain" id="PRO_5009909492" evidence="10">
    <location>
        <begin position="21"/>
        <end position="1066"/>
    </location>
</feature>
<comment type="similarity">
    <text evidence="8 9">Belongs to the TonB-dependent receptor family.</text>
</comment>
<dbReference type="SUPFAM" id="SSF49464">
    <property type="entry name" value="Carboxypeptidase regulatory domain-like"/>
    <property type="match status" value="1"/>
</dbReference>
<keyword evidence="3 8" id="KW-1134">Transmembrane beta strand</keyword>
<feature type="signal peptide" evidence="10">
    <location>
        <begin position="1"/>
        <end position="20"/>
    </location>
</feature>
<keyword evidence="2 8" id="KW-0813">Transport</keyword>
<evidence type="ECO:0000259" key="11">
    <source>
        <dbReference type="Pfam" id="PF00593"/>
    </source>
</evidence>
<dbReference type="OrthoDB" id="9768177at2"/>
<name>A0A1M5D5H5_9BACT</name>
<keyword evidence="6 8" id="KW-0472">Membrane</keyword>
<dbReference type="SUPFAM" id="SSF56935">
    <property type="entry name" value="Porins"/>
    <property type="match status" value="1"/>
</dbReference>
<evidence type="ECO:0000256" key="3">
    <source>
        <dbReference type="ARBA" id="ARBA00022452"/>
    </source>
</evidence>
<dbReference type="InterPro" id="IPR023996">
    <property type="entry name" value="TonB-dep_OMP_SusC/RagA"/>
</dbReference>
<dbReference type="InterPro" id="IPR000531">
    <property type="entry name" value="Beta-barrel_TonB"/>
</dbReference>
<evidence type="ECO:0000259" key="12">
    <source>
        <dbReference type="Pfam" id="PF07715"/>
    </source>
</evidence>
<dbReference type="Proteomes" id="UP000184048">
    <property type="component" value="Unassembled WGS sequence"/>
</dbReference>
<evidence type="ECO:0000256" key="1">
    <source>
        <dbReference type="ARBA" id="ARBA00004571"/>
    </source>
</evidence>
<evidence type="ECO:0000256" key="8">
    <source>
        <dbReference type="PROSITE-ProRule" id="PRU01360"/>
    </source>
</evidence>
<organism evidence="13 14">
    <name type="scientific">Flavisolibacter ginsengisoli DSM 18119</name>
    <dbReference type="NCBI Taxonomy" id="1121884"/>
    <lineage>
        <taxon>Bacteria</taxon>
        <taxon>Pseudomonadati</taxon>
        <taxon>Bacteroidota</taxon>
        <taxon>Chitinophagia</taxon>
        <taxon>Chitinophagales</taxon>
        <taxon>Chitinophagaceae</taxon>
        <taxon>Flavisolibacter</taxon>
    </lineage>
</organism>
<keyword evidence="5 9" id="KW-0798">TonB box</keyword>
<evidence type="ECO:0000256" key="2">
    <source>
        <dbReference type="ARBA" id="ARBA00022448"/>
    </source>
</evidence>
<evidence type="ECO:0000256" key="10">
    <source>
        <dbReference type="SAM" id="SignalP"/>
    </source>
</evidence>
<dbReference type="AlphaFoldDB" id="A0A1M5D5H5"/>
<dbReference type="InterPro" id="IPR008969">
    <property type="entry name" value="CarboxyPept-like_regulatory"/>
</dbReference>
<feature type="domain" description="TonB-dependent receptor plug" evidence="12">
    <location>
        <begin position="114"/>
        <end position="238"/>
    </location>
</feature>
<evidence type="ECO:0000256" key="5">
    <source>
        <dbReference type="ARBA" id="ARBA00023077"/>
    </source>
</evidence>
<evidence type="ECO:0000256" key="6">
    <source>
        <dbReference type="ARBA" id="ARBA00023136"/>
    </source>
</evidence>
<dbReference type="PROSITE" id="PS52016">
    <property type="entry name" value="TONB_DEPENDENT_REC_3"/>
    <property type="match status" value="1"/>
</dbReference>
<proteinExistence type="inferred from homology"/>
<evidence type="ECO:0000256" key="7">
    <source>
        <dbReference type="ARBA" id="ARBA00023237"/>
    </source>
</evidence>
<dbReference type="InterPro" id="IPR037066">
    <property type="entry name" value="Plug_dom_sf"/>
</dbReference>
<gene>
    <name evidence="13" type="ORF">SAMN02745131_03120</name>
</gene>
<dbReference type="NCBIfam" id="TIGR04056">
    <property type="entry name" value="OMP_RagA_SusC"/>
    <property type="match status" value="1"/>
</dbReference>
<keyword evidence="7 8" id="KW-0998">Cell outer membrane</keyword>
<dbReference type="InterPro" id="IPR036942">
    <property type="entry name" value="Beta-barrel_TonB_sf"/>
</dbReference>
<sequence length="1066" mass="116264">MKKTLSLLTVLMLFCALAFGQTRAVSGRVTDAQGKAVPFASVTVKGTSVGVAADENGNFTIEAAPNSTLVFSAAGYQAAEVNIKNQSTVSASLSAQSSLNEVVVTALGIRRTRNQTPYAAQQVTGEEVSKTRNANFVQNLSGKVAGLDIRQTNTMGGSTNVIIRGTKSITGNNQALFVVDGVPYSNSNTNTANQRTGRGGYDYGNAAADINPDDIESVTVLKGAAASALYGSQGSNGVILITTKKNARGLGITVNSGVTVGKVDKSTFATYQKQYGAGYGKFYGPDEDKWFNEADVNGDGVVDLVAPFHEDASYGAKFDPNLMVYQWDAFDPTSPYFGKARPWVAAANDPTTFFQTPVSSNQSVFIDGGSDRGSFKLGYTRNDDKGILPNSKISKNLLNFGGTYNITPKLTAGATINFTNINGLGRYGTGYDDKNLMTNFRQWWEVNVDVQEQKDAYFRNRDNTTWNWKSANRLIANFWDNPYFSRYENYESDSRNRYFGVANLNFKPVEWLNIMGRASHDGYNELQEERQAVGSVTTSSYSRFNNAFSETNFDLIANMDKNITTDINFKALLGGTLNKRHNESIRAVTNGGLIVPRVYALSNSLNTPNAPVEFDGRREVHSLYAGATFTWREMITLDGTIRRDQSSTLPKDNNTYYYPSVSAGFTFSKLLPSATWLSYGKLRANYARVGNDAPVYSVYDSYVGIAPFGGNPQGSVAGTKNNPNLMPELTGSFEAGVEMAFLKNRIGFDMSYYRSKTDDLITPVILSTATGYNSKFLNAGSIENKGIEVSVNGTPVKTSDFSWNINVNWSKNRNKVLELFEGAENLVLADFQAGVTLNASLGQPYGTIRGSNYVYKNGEKVVSQTSGRYVLSPTSNEVIGNANPDWVGGINNSFRYKNLSLSFLVDTKQGGDIFSLDMYYGMGTGLYPETVALNDLGNPSRNTIAEGGGIILPGVDADGKPNAKRRSNSEGTLGYRQPTAGFVYDASYIKLREAIISYSLPKSLVSKLNPFKGIDLSLIGRNLWIIDKHIPYADPEETISSGNLQGYQSGAYPTTRTFTFNAKFRF</sequence>
<keyword evidence="10" id="KW-0732">Signal</keyword>
<dbReference type="Pfam" id="PF13715">
    <property type="entry name" value="CarbopepD_reg_2"/>
    <property type="match status" value="1"/>
</dbReference>
<dbReference type="InterPro" id="IPR039426">
    <property type="entry name" value="TonB-dep_rcpt-like"/>
</dbReference>
<dbReference type="Gene3D" id="2.60.40.1120">
    <property type="entry name" value="Carboxypeptidase-like, regulatory domain"/>
    <property type="match status" value="1"/>
</dbReference>
<reference evidence="13 14" key="1">
    <citation type="submission" date="2016-11" db="EMBL/GenBank/DDBJ databases">
        <authorList>
            <person name="Jaros S."/>
            <person name="Januszkiewicz K."/>
            <person name="Wedrychowicz H."/>
        </authorList>
    </citation>
    <scope>NUCLEOTIDE SEQUENCE [LARGE SCALE GENOMIC DNA]</scope>
    <source>
        <strain evidence="13 14">DSM 18119</strain>
    </source>
</reference>
<evidence type="ECO:0000313" key="14">
    <source>
        <dbReference type="Proteomes" id="UP000184048"/>
    </source>
</evidence>
<dbReference type="InterPro" id="IPR023997">
    <property type="entry name" value="TonB-dep_OMP_SusC/RagA_CS"/>
</dbReference>
<keyword evidence="4 8" id="KW-0812">Transmembrane</keyword>
<comment type="subcellular location">
    <subcellularLocation>
        <location evidence="1 8">Cell outer membrane</location>
        <topology evidence="1 8">Multi-pass membrane protein</topology>
    </subcellularLocation>
</comment>
<evidence type="ECO:0000256" key="9">
    <source>
        <dbReference type="RuleBase" id="RU003357"/>
    </source>
</evidence>
<dbReference type="Gene3D" id="2.40.170.20">
    <property type="entry name" value="TonB-dependent receptor, beta-barrel domain"/>
    <property type="match status" value="1"/>
</dbReference>
<keyword evidence="14" id="KW-1185">Reference proteome</keyword>
<dbReference type="InterPro" id="IPR012910">
    <property type="entry name" value="Plug_dom"/>
</dbReference>
<accession>A0A1M5D5H5</accession>
<evidence type="ECO:0000313" key="13">
    <source>
        <dbReference type="EMBL" id="SHF62289.1"/>
    </source>
</evidence>
<dbReference type="RefSeq" id="WP_072836266.1">
    <property type="nucleotide sequence ID" value="NZ_FQUU01000014.1"/>
</dbReference>
<dbReference type="STRING" id="1121884.SAMN02745131_03120"/>
<dbReference type="Gene3D" id="2.170.130.10">
    <property type="entry name" value="TonB-dependent receptor, plug domain"/>
    <property type="match status" value="1"/>
</dbReference>
<dbReference type="Pfam" id="PF00593">
    <property type="entry name" value="TonB_dep_Rec_b-barrel"/>
    <property type="match status" value="1"/>
</dbReference>
<dbReference type="EMBL" id="FQUU01000014">
    <property type="protein sequence ID" value="SHF62289.1"/>
    <property type="molecule type" value="Genomic_DNA"/>
</dbReference>
<feature type="domain" description="TonB-dependent receptor-like beta-barrel" evidence="11">
    <location>
        <begin position="457"/>
        <end position="858"/>
    </location>
</feature>